<dbReference type="PATRIC" id="fig|344882.3.peg.239"/>
<evidence type="ECO:0000313" key="4">
    <source>
        <dbReference type="Proteomes" id="UP000052052"/>
    </source>
</evidence>
<feature type="region of interest" description="Disordered" evidence="1">
    <location>
        <begin position="31"/>
        <end position="55"/>
    </location>
</feature>
<organism evidence="3 4">
    <name type="scientific">Pseudoxanthomonas dokdonensis</name>
    <dbReference type="NCBI Taxonomy" id="344882"/>
    <lineage>
        <taxon>Bacteria</taxon>
        <taxon>Pseudomonadati</taxon>
        <taxon>Pseudomonadota</taxon>
        <taxon>Gammaproteobacteria</taxon>
        <taxon>Lysobacterales</taxon>
        <taxon>Lysobacteraceae</taxon>
        <taxon>Pseudoxanthomonas</taxon>
    </lineage>
</organism>
<feature type="chain" id="PRO_5006394502" evidence="2">
    <location>
        <begin position="24"/>
        <end position="166"/>
    </location>
</feature>
<dbReference type="EMBL" id="LDJL01000001">
    <property type="protein sequence ID" value="KRG72091.1"/>
    <property type="molecule type" value="Genomic_DNA"/>
</dbReference>
<dbReference type="PROSITE" id="PS51257">
    <property type="entry name" value="PROKAR_LIPOPROTEIN"/>
    <property type="match status" value="1"/>
</dbReference>
<accession>A0A0R0CRQ3</accession>
<feature type="compositionally biased region" description="Low complexity" evidence="1">
    <location>
        <begin position="34"/>
        <end position="44"/>
    </location>
</feature>
<dbReference type="STRING" id="344882.ABB29_01155"/>
<feature type="signal peptide" evidence="2">
    <location>
        <begin position="1"/>
        <end position="23"/>
    </location>
</feature>
<sequence length="166" mass="16973">MNMKLNRTSYALLIALAGTVAFAGCKKENHDDMATPPAASEPMTEPTPAPAPMEPAAPVAATSVTVGNTAAADKSVTGISTFAPSDKIIVSVNTQAADAANATIDAKLTYQDGQVAGQKSATGTADGMGTTNIEFSNDKPWPAGTYKVDVMVNGQPAGMTQQIEVK</sequence>
<comment type="caution">
    <text evidence="3">The sequence shown here is derived from an EMBL/GenBank/DDBJ whole genome shotgun (WGS) entry which is preliminary data.</text>
</comment>
<evidence type="ECO:0000313" key="3">
    <source>
        <dbReference type="EMBL" id="KRG72091.1"/>
    </source>
</evidence>
<evidence type="ECO:0000256" key="1">
    <source>
        <dbReference type="SAM" id="MobiDB-lite"/>
    </source>
</evidence>
<dbReference type="AlphaFoldDB" id="A0A0R0CRQ3"/>
<keyword evidence="4" id="KW-1185">Reference proteome</keyword>
<protein>
    <submittedName>
        <fullName evidence="3">Uncharacterized protein</fullName>
    </submittedName>
</protein>
<evidence type="ECO:0000256" key="2">
    <source>
        <dbReference type="SAM" id="SignalP"/>
    </source>
</evidence>
<feature type="compositionally biased region" description="Pro residues" evidence="1">
    <location>
        <begin position="45"/>
        <end position="55"/>
    </location>
</feature>
<name>A0A0R0CRQ3_9GAMM</name>
<keyword evidence="2" id="KW-0732">Signal</keyword>
<gene>
    <name evidence="3" type="ORF">ABB29_01155</name>
</gene>
<dbReference type="Proteomes" id="UP000052052">
    <property type="component" value="Unassembled WGS sequence"/>
</dbReference>
<reference evidence="3 4" key="1">
    <citation type="submission" date="2015-05" db="EMBL/GenBank/DDBJ databases">
        <title>Genome sequencing and analysis of members of genus Stenotrophomonas.</title>
        <authorList>
            <person name="Patil P.P."/>
            <person name="Midha S."/>
            <person name="Patil P.B."/>
        </authorList>
    </citation>
    <scope>NUCLEOTIDE SEQUENCE [LARGE SCALE GENOMIC DNA]</scope>
    <source>
        <strain evidence="3 4">DSM 21858</strain>
    </source>
</reference>
<proteinExistence type="predicted"/>